<evidence type="ECO:0000259" key="1">
    <source>
        <dbReference type="Pfam" id="PF13338"/>
    </source>
</evidence>
<accession>A0A4U0SS91</accession>
<comment type="caution">
    <text evidence="2">The sequence shown here is derived from an EMBL/GenBank/DDBJ whole genome shotgun (WGS) entry which is preliminary data.</text>
</comment>
<gene>
    <name evidence="2" type="ORF">FCI23_12825</name>
</gene>
<dbReference type="Proteomes" id="UP000305778">
    <property type="component" value="Unassembled WGS sequence"/>
</dbReference>
<reference evidence="2 3" key="1">
    <citation type="submission" date="2019-04" db="EMBL/GenBank/DDBJ databases">
        <title>Streptomyces oryziradicis sp. nov., a novel actinomycete isolated from rhizosphere soil of rice (Oryza sativa L.).</title>
        <authorList>
            <person name="Li C."/>
        </authorList>
    </citation>
    <scope>NUCLEOTIDE SEQUENCE [LARGE SCALE GENOMIC DNA]</scope>
    <source>
        <strain evidence="2 3">NEAU-C40</strain>
    </source>
</reference>
<protein>
    <recommendedName>
        <fullName evidence="1">AbiEi antitoxin N-terminal domain-containing protein</fullName>
    </recommendedName>
</protein>
<name>A0A4U0SS91_9ACTN</name>
<dbReference type="Pfam" id="PF13338">
    <property type="entry name" value="AbiEi_4"/>
    <property type="match status" value="1"/>
</dbReference>
<sequence>MVVRRHAVIGVTDPPGLPETFRYSEARRLGVSDRRLRRLLEEGQVELVSRGLYRRADADPMVDRDLIEVAHRVPDGTLCLVSALARHGLTDQIPPAIDIAVPRGRRAPRLAAPVAWHHFARETFSIGREPLPVGPSEQIGIYSAERCIIDAFRLRHREGSEIAVEALRAWLRRRGSRPATLMAMAKHFPQAAAPLRTTLEILL</sequence>
<evidence type="ECO:0000313" key="3">
    <source>
        <dbReference type="Proteomes" id="UP000305778"/>
    </source>
</evidence>
<dbReference type="EMBL" id="SUMC01000009">
    <property type="protein sequence ID" value="TKA11231.1"/>
    <property type="molecule type" value="Genomic_DNA"/>
</dbReference>
<dbReference type="OrthoDB" id="9789781at2"/>
<dbReference type="InterPro" id="IPR025159">
    <property type="entry name" value="AbiEi_N"/>
</dbReference>
<organism evidence="2 3">
    <name type="scientific">Actinacidiphila oryziradicis</name>
    <dbReference type="NCBI Taxonomy" id="2571141"/>
    <lineage>
        <taxon>Bacteria</taxon>
        <taxon>Bacillati</taxon>
        <taxon>Actinomycetota</taxon>
        <taxon>Actinomycetes</taxon>
        <taxon>Kitasatosporales</taxon>
        <taxon>Streptomycetaceae</taxon>
        <taxon>Actinacidiphila</taxon>
    </lineage>
</organism>
<feature type="domain" description="AbiEi antitoxin N-terminal" evidence="1">
    <location>
        <begin position="20"/>
        <end position="55"/>
    </location>
</feature>
<dbReference type="AlphaFoldDB" id="A0A4U0SS91"/>
<evidence type="ECO:0000313" key="2">
    <source>
        <dbReference type="EMBL" id="TKA11231.1"/>
    </source>
</evidence>
<keyword evidence="3" id="KW-1185">Reference proteome</keyword>
<proteinExistence type="predicted"/>